<gene>
    <name evidence="3" type="ORF">GCM10009007_03320</name>
</gene>
<accession>A0A8J3FYI5</accession>
<feature type="region of interest" description="Disordered" evidence="1">
    <location>
        <begin position="1"/>
        <end position="35"/>
    </location>
</feature>
<dbReference type="Pfam" id="PF01551">
    <property type="entry name" value="Peptidase_M23"/>
    <property type="match status" value="1"/>
</dbReference>
<dbReference type="Proteomes" id="UP000614287">
    <property type="component" value="Unassembled WGS sequence"/>
</dbReference>
<dbReference type="InterPro" id="IPR016047">
    <property type="entry name" value="M23ase_b-sheet_dom"/>
</dbReference>
<reference evidence="3" key="2">
    <citation type="submission" date="2020-09" db="EMBL/GenBank/DDBJ databases">
        <authorList>
            <person name="Sun Q."/>
            <person name="Kim S."/>
        </authorList>
    </citation>
    <scope>NUCLEOTIDE SEQUENCE</scope>
    <source>
        <strain evidence="3">KCTC 32501</strain>
    </source>
</reference>
<protein>
    <recommendedName>
        <fullName evidence="2">M23ase beta-sheet core domain-containing protein</fullName>
    </recommendedName>
</protein>
<dbReference type="InterPro" id="IPR011055">
    <property type="entry name" value="Dup_hybrid_motif"/>
</dbReference>
<evidence type="ECO:0000259" key="2">
    <source>
        <dbReference type="Pfam" id="PF01551"/>
    </source>
</evidence>
<feature type="compositionally biased region" description="Basic residues" evidence="1">
    <location>
        <begin position="22"/>
        <end position="31"/>
    </location>
</feature>
<evidence type="ECO:0000313" key="4">
    <source>
        <dbReference type="Proteomes" id="UP000614287"/>
    </source>
</evidence>
<reference evidence="3" key="1">
    <citation type="journal article" date="2014" name="Int. J. Syst. Evol. Microbiol.">
        <title>Complete genome sequence of Corynebacterium casei LMG S-19264T (=DSM 44701T), isolated from a smear-ripened cheese.</title>
        <authorList>
            <consortium name="US DOE Joint Genome Institute (JGI-PGF)"/>
            <person name="Walter F."/>
            <person name="Albersmeier A."/>
            <person name="Kalinowski J."/>
            <person name="Ruckert C."/>
        </authorList>
    </citation>
    <scope>NUCLEOTIDE SEQUENCE</scope>
    <source>
        <strain evidence="3">KCTC 32501</strain>
    </source>
</reference>
<comment type="caution">
    <text evidence="3">The sequence shown here is derived from an EMBL/GenBank/DDBJ whole genome shotgun (WGS) entry which is preliminary data.</text>
</comment>
<evidence type="ECO:0000256" key="1">
    <source>
        <dbReference type="SAM" id="MobiDB-lite"/>
    </source>
</evidence>
<dbReference type="CDD" id="cd12797">
    <property type="entry name" value="M23_peptidase"/>
    <property type="match status" value="1"/>
</dbReference>
<dbReference type="InterPro" id="IPR050570">
    <property type="entry name" value="Cell_wall_metabolism_enzyme"/>
</dbReference>
<dbReference type="SUPFAM" id="SSF51261">
    <property type="entry name" value="Duplicated hybrid motif"/>
    <property type="match status" value="1"/>
</dbReference>
<dbReference type="EMBL" id="BMZG01000002">
    <property type="protein sequence ID" value="GHA66196.1"/>
    <property type="molecule type" value="Genomic_DNA"/>
</dbReference>
<dbReference type="PANTHER" id="PTHR21666">
    <property type="entry name" value="PEPTIDASE-RELATED"/>
    <property type="match status" value="1"/>
</dbReference>
<dbReference type="Gene3D" id="2.70.70.10">
    <property type="entry name" value="Glucose Permease (Domain IIA)"/>
    <property type="match status" value="1"/>
</dbReference>
<evidence type="ECO:0000313" key="3">
    <source>
        <dbReference type="EMBL" id="GHA66196.1"/>
    </source>
</evidence>
<feature type="domain" description="M23ase beta-sheet core" evidence="2">
    <location>
        <begin position="31"/>
        <end position="130"/>
    </location>
</feature>
<dbReference type="AlphaFoldDB" id="A0A8J3FYI5"/>
<sequence length="149" mass="16154">MFSSGPLPRVKIRRNSPSNRFGRVRSGGKRVHQGEDYQADIGTPILAVDDGVVAFIRNGGDYGLQICIKTVLTHNGNPVYAFYAHLSRVDVKACQQLKSGQPMGATGDTGNARGMRGEDCHLHFEVRTRASPGLGLGGRLDPRGFVRYG</sequence>
<dbReference type="GO" id="GO:0004222">
    <property type="term" value="F:metalloendopeptidase activity"/>
    <property type="evidence" value="ECO:0007669"/>
    <property type="project" value="TreeGrafter"/>
</dbReference>
<name>A0A8J3FYI5_9BURK</name>
<proteinExistence type="predicted"/>
<keyword evidence="4" id="KW-1185">Reference proteome</keyword>
<dbReference type="PANTHER" id="PTHR21666:SF270">
    <property type="entry name" value="MUREIN HYDROLASE ACTIVATOR ENVC"/>
    <property type="match status" value="1"/>
</dbReference>
<organism evidence="3 4">
    <name type="scientific">Formosimonas limnophila</name>
    <dbReference type="NCBI Taxonomy" id="1384487"/>
    <lineage>
        <taxon>Bacteria</taxon>
        <taxon>Pseudomonadati</taxon>
        <taxon>Pseudomonadota</taxon>
        <taxon>Betaproteobacteria</taxon>
        <taxon>Burkholderiales</taxon>
        <taxon>Burkholderiaceae</taxon>
        <taxon>Formosimonas</taxon>
    </lineage>
</organism>